<dbReference type="InterPro" id="IPR001858">
    <property type="entry name" value="Phosphatidylethanolamine-bd_CS"/>
</dbReference>
<accession>A0A1D1V6R2</accession>
<dbReference type="PANTHER" id="PTHR11362">
    <property type="entry name" value="PHOSPHATIDYLETHANOLAMINE-BINDING PROTEIN"/>
    <property type="match status" value="1"/>
</dbReference>
<dbReference type="PANTHER" id="PTHR11362:SF147">
    <property type="entry name" value="PHOSPHATIDYLETHANOLAMINE BINDING PROTEIN"/>
    <property type="match status" value="1"/>
</dbReference>
<dbReference type="Proteomes" id="UP000186922">
    <property type="component" value="Unassembled WGS sequence"/>
</dbReference>
<dbReference type="AlphaFoldDB" id="A0A1D1V6R2"/>
<dbReference type="STRING" id="947166.A0A1D1V6R2"/>
<dbReference type="InterPro" id="IPR035810">
    <property type="entry name" value="PEBP_euk"/>
</dbReference>
<dbReference type="InterPro" id="IPR036610">
    <property type="entry name" value="PEBP-like_sf"/>
</dbReference>
<dbReference type="Pfam" id="PF01161">
    <property type="entry name" value="PBP"/>
    <property type="match status" value="1"/>
</dbReference>
<dbReference type="CDD" id="cd00866">
    <property type="entry name" value="PEBP_euk"/>
    <property type="match status" value="1"/>
</dbReference>
<organism evidence="2 3">
    <name type="scientific">Ramazzottius varieornatus</name>
    <name type="common">Water bear</name>
    <name type="synonym">Tardigrade</name>
    <dbReference type="NCBI Taxonomy" id="947166"/>
    <lineage>
        <taxon>Eukaryota</taxon>
        <taxon>Metazoa</taxon>
        <taxon>Ecdysozoa</taxon>
        <taxon>Tardigrada</taxon>
        <taxon>Eutardigrada</taxon>
        <taxon>Parachela</taxon>
        <taxon>Hypsibioidea</taxon>
        <taxon>Ramazzottiidae</taxon>
        <taxon>Ramazzottius</taxon>
    </lineage>
</organism>
<gene>
    <name evidence="2" type="primary">RvY_08691-1</name>
    <name evidence="2" type="synonym">RvY_08691.1</name>
    <name evidence="2" type="ORF">RvY_08691</name>
</gene>
<comment type="similarity">
    <text evidence="1">Belongs to the phosphatidylethanolamine-binding protein family.</text>
</comment>
<proteinExistence type="inferred from homology"/>
<dbReference type="InterPro" id="IPR008914">
    <property type="entry name" value="PEBP"/>
</dbReference>
<evidence type="ECO:0000313" key="2">
    <source>
        <dbReference type="EMBL" id="GAU97381.1"/>
    </source>
</evidence>
<name>A0A1D1V6R2_RAMVA</name>
<comment type="caution">
    <text evidence="2">The sequence shown here is derived from an EMBL/GenBank/DDBJ whole genome shotgun (WGS) entry which is preliminary data.</text>
</comment>
<dbReference type="Gene3D" id="3.90.280.10">
    <property type="entry name" value="PEBP-like"/>
    <property type="match status" value="1"/>
</dbReference>
<evidence type="ECO:0000313" key="3">
    <source>
        <dbReference type="Proteomes" id="UP000186922"/>
    </source>
</evidence>
<dbReference type="OrthoDB" id="2506647at2759"/>
<keyword evidence="3" id="KW-1185">Reference proteome</keyword>
<reference evidence="2 3" key="1">
    <citation type="journal article" date="2016" name="Nat. Commun.">
        <title>Extremotolerant tardigrade genome and improved radiotolerance of human cultured cells by tardigrade-unique protein.</title>
        <authorList>
            <person name="Hashimoto T."/>
            <person name="Horikawa D.D."/>
            <person name="Saito Y."/>
            <person name="Kuwahara H."/>
            <person name="Kozuka-Hata H."/>
            <person name="Shin-I T."/>
            <person name="Minakuchi Y."/>
            <person name="Ohishi K."/>
            <person name="Motoyama A."/>
            <person name="Aizu T."/>
            <person name="Enomoto A."/>
            <person name="Kondo K."/>
            <person name="Tanaka S."/>
            <person name="Hara Y."/>
            <person name="Koshikawa S."/>
            <person name="Sagara H."/>
            <person name="Miura T."/>
            <person name="Yokobori S."/>
            <person name="Miyagawa K."/>
            <person name="Suzuki Y."/>
            <person name="Kubo T."/>
            <person name="Oyama M."/>
            <person name="Kohara Y."/>
            <person name="Fujiyama A."/>
            <person name="Arakawa K."/>
            <person name="Katayama T."/>
            <person name="Toyoda A."/>
            <person name="Kunieda T."/>
        </authorList>
    </citation>
    <scope>NUCLEOTIDE SEQUENCE [LARGE SCALE GENOMIC DNA]</scope>
    <source>
        <strain evidence="2 3">YOKOZUNA-1</strain>
    </source>
</reference>
<protein>
    <submittedName>
        <fullName evidence="2">Uncharacterized protein</fullName>
    </submittedName>
</protein>
<dbReference type="SUPFAM" id="SSF49777">
    <property type="entry name" value="PEBP-like"/>
    <property type="match status" value="1"/>
</dbReference>
<sequence length="214" mass="24240">MVIRSLLCRSTATLALKRTFVKAASRTTAVEMADQKFQENGVVPDVIKNAPLEVLQVKYPSGVQPNFGNELKPREVKDEPTVQWKAQEKELYTLLMTDPDAPSRSNPKNGEWKHWLVVNIPGNHVKEGQVMAEYVGSGPPEKTGLHRYVLLAYKQPGKLSLNDKPLDKQTANGRANWKVQKFAEENKLGDPIAGNFYQAQWDEYVRELYKQFKG</sequence>
<evidence type="ECO:0000256" key="1">
    <source>
        <dbReference type="ARBA" id="ARBA00007091"/>
    </source>
</evidence>
<dbReference type="EMBL" id="BDGG01000004">
    <property type="protein sequence ID" value="GAU97381.1"/>
    <property type="molecule type" value="Genomic_DNA"/>
</dbReference>
<dbReference type="PROSITE" id="PS01220">
    <property type="entry name" value="PBP"/>
    <property type="match status" value="1"/>
</dbReference>